<evidence type="ECO:0000256" key="3">
    <source>
        <dbReference type="ARBA" id="ARBA00022989"/>
    </source>
</evidence>
<dbReference type="InterPro" id="IPR051533">
    <property type="entry name" value="WaaL-like"/>
</dbReference>
<feature type="transmembrane region" description="Helical" evidence="5">
    <location>
        <begin position="384"/>
        <end position="412"/>
    </location>
</feature>
<evidence type="ECO:0000256" key="4">
    <source>
        <dbReference type="ARBA" id="ARBA00023136"/>
    </source>
</evidence>
<comment type="caution">
    <text evidence="8">The sequence shown here is derived from an EMBL/GenBank/DDBJ whole genome shotgun (WGS) entry which is preliminary data.</text>
</comment>
<feature type="transmembrane region" description="Helical" evidence="5">
    <location>
        <begin position="130"/>
        <end position="150"/>
    </location>
</feature>
<dbReference type="Pfam" id="PF04932">
    <property type="entry name" value="Wzy_C"/>
    <property type="match status" value="1"/>
</dbReference>
<proteinExistence type="predicted"/>
<feature type="transmembrane region" description="Helical" evidence="5">
    <location>
        <begin position="43"/>
        <end position="63"/>
    </location>
</feature>
<sequence>MRDIFITAIICGLIPFILKNPRIGAYSWAWLAMMIPHRLAYGFARTLPFSQVVGIATLIGFLFSKEKKPFPLSTITVIYLSFLGWMTMTSFFAVDTPEAIWARWEYVMKIHLFLMLTLMLLRGRQQIEQLIWVITLSIGFYGLKGGLFTLQTGGGGRVWGPPGGVISGNNELGVALVMLVPFMYYLFQTSTRRYIRNGMLFLIAATFLGILGTQSRGALLALVCMAFFVAIKGKRPIITTSIIGGLLITAIAFMPDSWNSRMNTIESYDLDASAMSRVYTWKTIWNLAIDRPLVGAGFNTDIPIIFATYAPFDMEKFDFQGTVYVAHSIYFQALGEHGFPGLILYVLIGILAWRKAGKLAAKAQRHPDYAEWIPLLMRMTQASLAGFAAGGAFLSLVHFDLPYYIVAFVVLVDATLKEDVDKTTALTRENE</sequence>
<dbReference type="InterPro" id="IPR045979">
    <property type="entry name" value="DUF5935"/>
</dbReference>
<gene>
    <name evidence="8" type="ORF">LZ012_12180</name>
</gene>
<dbReference type="InterPro" id="IPR017528">
    <property type="entry name" value="CHP03097O-antigen_lig-rel"/>
</dbReference>
<dbReference type="PANTHER" id="PTHR37422:SF13">
    <property type="entry name" value="LIPOPOLYSACCHARIDE BIOSYNTHESIS PROTEIN PA4999-RELATED"/>
    <property type="match status" value="1"/>
</dbReference>
<evidence type="ECO:0000313" key="9">
    <source>
        <dbReference type="Proteomes" id="UP001165384"/>
    </source>
</evidence>
<dbReference type="GO" id="GO:0016301">
    <property type="term" value="F:kinase activity"/>
    <property type="evidence" value="ECO:0007669"/>
    <property type="project" value="UniProtKB-KW"/>
</dbReference>
<evidence type="ECO:0000256" key="5">
    <source>
        <dbReference type="SAM" id="Phobius"/>
    </source>
</evidence>
<feature type="transmembrane region" description="Helical" evidence="5">
    <location>
        <begin position="106"/>
        <end position="123"/>
    </location>
</feature>
<feature type="transmembrane region" description="Helical" evidence="5">
    <location>
        <begin position="237"/>
        <end position="254"/>
    </location>
</feature>
<evidence type="ECO:0000256" key="2">
    <source>
        <dbReference type="ARBA" id="ARBA00022692"/>
    </source>
</evidence>
<keyword evidence="4 5" id="KW-0472">Membrane</keyword>
<organism evidence="8 9">
    <name type="scientific">Dechloromonas hankyongensis</name>
    <dbReference type="NCBI Taxonomy" id="2908002"/>
    <lineage>
        <taxon>Bacteria</taxon>
        <taxon>Pseudomonadati</taxon>
        <taxon>Pseudomonadota</taxon>
        <taxon>Betaproteobacteria</taxon>
        <taxon>Rhodocyclales</taxon>
        <taxon>Azonexaceae</taxon>
        <taxon>Dechloromonas</taxon>
    </lineage>
</organism>
<accession>A0ABS9K3J5</accession>
<dbReference type="Proteomes" id="UP001165384">
    <property type="component" value="Unassembled WGS sequence"/>
</dbReference>
<feature type="transmembrane region" description="Helical" evidence="5">
    <location>
        <begin position="170"/>
        <end position="187"/>
    </location>
</feature>
<dbReference type="PANTHER" id="PTHR37422">
    <property type="entry name" value="TEICHURONIC ACID BIOSYNTHESIS PROTEIN TUAE"/>
    <property type="match status" value="1"/>
</dbReference>
<feature type="domain" description="DUF5935" evidence="7">
    <location>
        <begin position="1"/>
        <end position="156"/>
    </location>
</feature>
<dbReference type="EMBL" id="JAKLTN010000002">
    <property type="protein sequence ID" value="MCG2577752.1"/>
    <property type="molecule type" value="Genomic_DNA"/>
</dbReference>
<dbReference type="GO" id="GO:0016874">
    <property type="term" value="F:ligase activity"/>
    <property type="evidence" value="ECO:0007669"/>
    <property type="project" value="UniProtKB-KW"/>
</dbReference>
<evidence type="ECO:0000259" key="7">
    <source>
        <dbReference type="Pfam" id="PF19358"/>
    </source>
</evidence>
<dbReference type="NCBIfam" id="TIGR03097">
    <property type="entry name" value="PEP_O_lig_1"/>
    <property type="match status" value="1"/>
</dbReference>
<keyword evidence="2 5" id="KW-0812">Transmembrane</keyword>
<evidence type="ECO:0000259" key="6">
    <source>
        <dbReference type="Pfam" id="PF04932"/>
    </source>
</evidence>
<feature type="domain" description="O-antigen ligase-related" evidence="6">
    <location>
        <begin position="202"/>
        <end position="346"/>
    </location>
</feature>
<evidence type="ECO:0000256" key="1">
    <source>
        <dbReference type="ARBA" id="ARBA00004141"/>
    </source>
</evidence>
<keyword evidence="9" id="KW-1185">Reference proteome</keyword>
<evidence type="ECO:0000313" key="8">
    <source>
        <dbReference type="EMBL" id="MCG2577752.1"/>
    </source>
</evidence>
<dbReference type="RefSeq" id="WP_275711085.1">
    <property type="nucleotide sequence ID" value="NZ_JAKLTN010000002.1"/>
</dbReference>
<protein>
    <submittedName>
        <fullName evidence="8">O-glycosylation ligase, exosortase A system-associated</fullName>
    </submittedName>
</protein>
<feature type="transmembrane region" description="Helical" evidence="5">
    <location>
        <begin position="75"/>
        <end position="94"/>
    </location>
</feature>
<comment type="subcellular location">
    <subcellularLocation>
        <location evidence="1">Membrane</location>
        <topology evidence="1">Multi-pass membrane protein</topology>
    </subcellularLocation>
</comment>
<keyword evidence="8" id="KW-0808">Transferase</keyword>
<keyword evidence="8" id="KW-0436">Ligase</keyword>
<dbReference type="Pfam" id="PF19358">
    <property type="entry name" value="DUF5935"/>
    <property type="match status" value="1"/>
</dbReference>
<dbReference type="InterPro" id="IPR007016">
    <property type="entry name" value="O-antigen_ligase-rel_domated"/>
</dbReference>
<keyword evidence="8" id="KW-0418">Kinase</keyword>
<keyword evidence="3 5" id="KW-1133">Transmembrane helix</keyword>
<feature type="transmembrane region" description="Helical" evidence="5">
    <location>
        <begin position="199"/>
        <end position="231"/>
    </location>
</feature>
<reference evidence="8" key="1">
    <citation type="submission" date="2022-01" db="EMBL/GenBank/DDBJ databases">
        <authorList>
            <person name="Jo J.-H."/>
            <person name="Im W.-T."/>
        </authorList>
    </citation>
    <scope>NUCLEOTIDE SEQUENCE</scope>
    <source>
        <strain evidence="8">XY25</strain>
    </source>
</reference>
<name>A0ABS9K3J5_9RHOO</name>